<evidence type="ECO:0000256" key="7">
    <source>
        <dbReference type="ARBA" id="ARBA00022679"/>
    </source>
</evidence>
<dbReference type="GO" id="GO:0006488">
    <property type="term" value="P:dolichol-linked oligosaccharide biosynthetic process"/>
    <property type="evidence" value="ECO:0007669"/>
    <property type="project" value="InterPro"/>
</dbReference>
<evidence type="ECO:0000256" key="2">
    <source>
        <dbReference type="ARBA" id="ARBA00006962"/>
    </source>
</evidence>
<evidence type="ECO:0000313" key="17">
    <source>
        <dbReference type="Proteomes" id="UP000281549"/>
    </source>
</evidence>
<evidence type="ECO:0000256" key="3">
    <source>
        <dbReference type="ARBA" id="ARBA00011198"/>
    </source>
</evidence>
<dbReference type="GO" id="GO:0004577">
    <property type="term" value="F:N-acetylglucosaminyldiphosphodolichol N-acetylglucosaminyltransferase activity"/>
    <property type="evidence" value="ECO:0007669"/>
    <property type="project" value="UniProtKB-EC"/>
</dbReference>
<evidence type="ECO:0000256" key="9">
    <source>
        <dbReference type="ARBA" id="ARBA00024804"/>
    </source>
</evidence>
<evidence type="ECO:0000256" key="8">
    <source>
        <dbReference type="ARBA" id="ARBA00022824"/>
    </source>
</evidence>
<gene>
    <name evidence="12" type="primary">ALG13</name>
    <name evidence="14" type="ORF">O9G_005158</name>
    <name evidence="15" type="ORF">ROZALSC1DRAFT_28709</name>
</gene>
<feature type="domain" description="Glycosyl transferase family 28 C-terminal" evidence="13">
    <location>
        <begin position="4"/>
        <end position="84"/>
    </location>
</feature>
<dbReference type="GO" id="GO:0005783">
    <property type="term" value="C:endoplasmic reticulum"/>
    <property type="evidence" value="ECO:0007669"/>
    <property type="project" value="UniProtKB-SubCell"/>
</dbReference>
<dbReference type="InterPro" id="IPR007235">
    <property type="entry name" value="Glyco_trans_28_C"/>
</dbReference>
<keyword evidence="7 12" id="KW-0808">Transferase</keyword>
<comment type="subcellular location">
    <subcellularLocation>
        <location evidence="1 12">Endoplasmic reticulum</location>
    </subcellularLocation>
</comment>
<reference evidence="15" key="3">
    <citation type="submission" date="2018-08" db="EMBL/GenBank/DDBJ databases">
        <title>Leveraging single-cell genomics to expand the Fungal Tree of Life.</title>
        <authorList>
            <consortium name="DOE Joint Genome Institute"/>
            <person name="Ahrendt S.R."/>
            <person name="Quandt C.A."/>
            <person name="Ciobanu D."/>
            <person name="Clum A."/>
            <person name="Salamov A."/>
            <person name="Andreopoulos B."/>
            <person name="Cheng J.-F."/>
            <person name="Woyke T."/>
            <person name="Pelin A."/>
            <person name="Henrissat B."/>
            <person name="Reynolds N."/>
            <person name="Benny G.L."/>
            <person name="Smith M.E."/>
            <person name="James T.Y."/>
            <person name="Grigoriev I.V."/>
        </authorList>
    </citation>
    <scope>NUCLEOTIDE SEQUENCE</scope>
    <source>
        <strain evidence="15">CSF55</strain>
    </source>
</reference>
<dbReference type="HOGENOM" id="CLU_2513900_0_0_1"/>
<evidence type="ECO:0000256" key="10">
    <source>
        <dbReference type="ARBA" id="ARBA00032061"/>
    </source>
</evidence>
<sequence>MAKLFVTVGSTEFSDLISCVTSHEFIIELKKLDFRYLTIQCGTLLPPNFGTVEHSQSLSITIYQHKETIHEDLKAADIVISHAGK</sequence>
<comment type="subunit">
    <text evidence="3 12">Heterodimer with ALG14 to form a functional enzyme.</text>
</comment>
<evidence type="ECO:0000256" key="11">
    <source>
        <dbReference type="ARBA" id="ARBA00048184"/>
    </source>
</evidence>
<dbReference type="Gene3D" id="3.40.50.2000">
    <property type="entry name" value="Glycogen Phosphorylase B"/>
    <property type="match status" value="1"/>
</dbReference>
<dbReference type="EC" id="2.4.1.141" evidence="4 12"/>
<proteinExistence type="inferred from homology"/>
<dbReference type="EMBL" id="KE560964">
    <property type="protein sequence ID" value="EPZ34302.1"/>
    <property type="molecule type" value="Genomic_DNA"/>
</dbReference>
<evidence type="ECO:0000313" key="14">
    <source>
        <dbReference type="EMBL" id="EPZ34302.1"/>
    </source>
</evidence>
<dbReference type="STRING" id="988480.A0A075B019"/>
<evidence type="ECO:0000313" key="15">
    <source>
        <dbReference type="EMBL" id="RKP19717.1"/>
    </source>
</evidence>
<evidence type="ECO:0000256" key="1">
    <source>
        <dbReference type="ARBA" id="ARBA00004240"/>
    </source>
</evidence>
<comment type="catalytic activity">
    <reaction evidence="11">
        <text>an N-acetyl-alpha-D-glucosaminyl-diphospho-di-trans,poly-cis-dolichol + UDP-N-acetyl-alpha-D-glucosamine = an N,N'-diacetylchitobiosyl-diphospho-di-trans,poly-cis-dolichol + UDP + H(+)</text>
        <dbReference type="Rhea" id="RHEA:23380"/>
        <dbReference type="Rhea" id="RHEA-COMP:19507"/>
        <dbReference type="Rhea" id="RHEA-COMP:19510"/>
        <dbReference type="ChEBI" id="CHEBI:15378"/>
        <dbReference type="ChEBI" id="CHEBI:57269"/>
        <dbReference type="ChEBI" id="CHEBI:57705"/>
        <dbReference type="ChEBI" id="CHEBI:58223"/>
        <dbReference type="ChEBI" id="CHEBI:58427"/>
        <dbReference type="EC" id="2.4.1.141"/>
    </reaction>
</comment>
<keyword evidence="16" id="KW-1185">Reference proteome</keyword>
<reference evidence="17" key="2">
    <citation type="journal article" date="2018" name="Nat. Microbiol.">
        <title>Leveraging single-cell genomics to expand the fungal tree of life.</title>
        <authorList>
            <person name="Ahrendt S.R."/>
            <person name="Quandt C.A."/>
            <person name="Ciobanu D."/>
            <person name="Clum A."/>
            <person name="Salamov A."/>
            <person name="Andreopoulos B."/>
            <person name="Cheng J.F."/>
            <person name="Woyke T."/>
            <person name="Pelin A."/>
            <person name="Henrissat B."/>
            <person name="Reynolds N.K."/>
            <person name="Benny G.L."/>
            <person name="Smith M.E."/>
            <person name="James T.Y."/>
            <person name="Grigoriev I.V."/>
        </authorList>
    </citation>
    <scope>NUCLEOTIDE SEQUENCE [LARGE SCALE GENOMIC DNA]</scope>
    <source>
        <strain evidence="17">CSF55</strain>
    </source>
</reference>
<evidence type="ECO:0000256" key="12">
    <source>
        <dbReference type="RuleBase" id="RU362128"/>
    </source>
</evidence>
<evidence type="ECO:0000259" key="13">
    <source>
        <dbReference type="Pfam" id="PF04101"/>
    </source>
</evidence>
<dbReference type="Proteomes" id="UP000030755">
    <property type="component" value="Unassembled WGS sequence"/>
</dbReference>
<dbReference type="OrthoDB" id="20273at2759"/>
<dbReference type="Pfam" id="PF04101">
    <property type="entry name" value="Glyco_tran_28_C"/>
    <property type="match status" value="1"/>
</dbReference>
<evidence type="ECO:0000256" key="4">
    <source>
        <dbReference type="ARBA" id="ARBA00012614"/>
    </source>
</evidence>
<reference evidence="14 16" key="1">
    <citation type="journal article" date="2013" name="Curr. Biol.">
        <title>Shared signatures of parasitism and phylogenomics unite Cryptomycota and microsporidia.</title>
        <authorList>
            <person name="James T.Y."/>
            <person name="Pelin A."/>
            <person name="Bonen L."/>
            <person name="Ahrendt S."/>
            <person name="Sain D."/>
            <person name="Corradi N."/>
            <person name="Stajich J.E."/>
        </authorList>
    </citation>
    <scope>NUCLEOTIDE SEQUENCE [LARGE SCALE GENOMIC DNA]</scope>
    <source>
        <strain evidence="14 16">CSF55</strain>
        <strain evidence="14 16">CSF55</strain>
    </source>
</reference>
<dbReference type="InterPro" id="IPR039042">
    <property type="entry name" value="Alg13-like"/>
</dbReference>
<dbReference type="PANTHER" id="PTHR12867:SF6">
    <property type="entry name" value="N-ACETYLGLUCOSAMINYLDIPHOSPHODOLICHOL N-ACETYLGLUCOSAMINYLTRANSFERASE"/>
    <property type="match status" value="1"/>
</dbReference>
<protein>
    <recommendedName>
        <fullName evidence="5 12">UDP-N-acetylglucosamine transferase subunit ALG13</fullName>
        <ecNumber evidence="4 12">2.4.1.141</ecNumber>
    </recommendedName>
    <alternativeName>
        <fullName evidence="10 12">Asparagine-linked glycosylation protein 13</fullName>
    </alternativeName>
</protein>
<evidence type="ECO:0000313" key="16">
    <source>
        <dbReference type="Proteomes" id="UP000030755"/>
    </source>
</evidence>
<organism evidence="14 16">
    <name type="scientific">Rozella allomycis (strain CSF55)</name>
    <dbReference type="NCBI Taxonomy" id="988480"/>
    <lineage>
        <taxon>Eukaryota</taxon>
        <taxon>Fungi</taxon>
        <taxon>Fungi incertae sedis</taxon>
        <taxon>Cryptomycota</taxon>
        <taxon>Cryptomycota incertae sedis</taxon>
        <taxon>Rozella</taxon>
    </lineage>
</organism>
<comment type="similarity">
    <text evidence="2 12">Belongs to the glycosyltransferase 28 family.</text>
</comment>
<evidence type="ECO:0000256" key="5">
    <source>
        <dbReference type="ARBA" id="ARBA00017468"/>
    </source>
</evidence>
<name>A0A075B019_ROZAC</name>
<comment type="function">
    <text evidence="9 12">Involved in protein N-glycosylation. Essential for the second step of the dolichol-linked oligosaccharide pathway.</text>
</comment>
<dbReference type="AlphaFoldDB" id="A0A075B019"/>
<keyword evidence="6 12" id="KW-0328">Glycosyltransferase</keyword>
<accession>A0A075B019</accession>
<evidence type="ECO:0000256" key="6">
    <source>
        <dbReference type="ARBA" id="ARBA00022676"/>
    </source>
</evidence>
<keyword evidence="8 12" id="KW-0256">Endoplasmic reticulum</keyword>
<dbReference type="EMBL" id="ML005175">
    <property type="protein sequence ID" value="RKP19717.1"/>
    <property type="molecule type" value="Genomic_DNA"/>
</dbReference>
<dbReference type="Proteomes" id="UP000281549">
    <property type="component" value="Unassembled WGS sequence"/>
</dbReference>
<dbReference type="PANTHER" id="PTHR12867">
    <property type="entry name" value="GLYCOSYL TRANSFERASE-RELATED"/>
    <property type="match status" value="1"/>
</dbReference>